<dbReference type="Pfam" id="PF02823">
    <property type="entry name" value="ATP-synt_DE_N"/>
    <property type="match status" value="1"/>
</dbReference>
<evidence type="ECO:0000256" key="3">
    <source>
        <dbReference type="ARBA" id="ARBA00022448"/>
    </source>
</evidence>
<keyword evidence="8" id="KW-0375">Hydrogen ion transport</keyword>
<dbReference type="InterPro" id="IPR001469">
    <property type="entry name" value="ATP_synth_F1_dsu/esu"/>
</dbReference>
<evidence type="ECO:0000256" key="2">
    <source>
        <dbReference type="ARBA" id="ARBA00005712"/>
    </source>
</evidence>
<dbReference type="PANTHER" id="PTHR13822:SF10">
    <property type="entry name" value="ATP SYNTHASE EPSILON CHAIN, CHLOROPLASTIC"/>
    <property type="match status" value="1"/>
</dbReference>
<dbReference type="NCBIfam" id="TIGR01216">
    <property type="entry name" value="ATP_synt_epsi"/>
    <property type="match status" value="1"/>
</dbReference>
<dbReference type="GO" id="GO:0046933">
    <property type="term" value="F:proton-transporting ATP synthase activity, rotational mechanism"/>
    <property type="evidence" value="ECO:0007669"/>
    <property type="project" value="UniProtKB-UniRule"/>
</dbReference>
<organism evidence="11 12">
    <name type="scientific">Candidatus Uhrbacteria bacterium GW2011_GWA2_53_10</name>
    <dbReference type="NCBI Taxonomy" id="1618980"/>
    <lineage>
        <taxon>Bacteria</taxon>
        <taxon>Candidatus Uhriibacteriota</taxon>
    </lineage>
</organism>
<comment type="function">
    <text evidence="8">Produces ATP from ADP in the presence of a proton gradient across the membrane.</text>
</comment>
<dbReference type="SUPFAM" id="SSF51344">
    <property type="entry name" value="Epsilon subunit of F1F0-ATP synthase N-terminal domain"/>
    <property type="match status" value="1"/>
</dbReference>
<accession>A0A0G1XNR2</accession>
<evidence type="ECO:0000259" key="10">
    <source>
        <dbReference type="Pfam" id="PF02823"/>
    </source>
</evidence>
<dbReference type="HAMAP" id="MF_00530">
    <property type="entry name" value="ATP_synth_epsil_bac"/>
    <property type="match status" value="1"/>
</dbReference>
<dbReference type="GO" id="GO:0012505">
    <property type="term" value="C:endomembrane system"/>
    <property type="evidence" value="ECO:0007669"/>
    <property type="project" value="UniProtKB-SubCell"/>
</dbReference>
<protein>
    <recommendedName>
        <fullName evidence="8">ATP synthase epsilon chain</fullName>
    </recommendedName>
    <alternativeName>
        <fullName evidence="8">ATP synthase F1 sector epsilon subunit</fullName>
    </alternativeName>
    <alternativeName>
        <fullName evidence="8">F-ATPase epsilon subunit</fullName>
    </alternativeName>
</protein>
<feature type="domain" description="ATP synthase F1 complex delta/epsilon subunit N-terminal" evidence="10">
    <location>
        <begin position="1"/>
        <end position="79"/>
    </location>
</feature>
<keyword evidence="3 8" id="KW-0813">Transport</keyword>
<comment type="subunit">
    <text evidence="8 9">F-type ATPases have 2 components, CF(1) - the catalytic core - and CF(0) - the membrane proton channel. CF(1) has five subunits: alpha(3), beta(3), gamma(1), delta(1), epsilon(1). CF(0) has three main subunits: a, b and c.</text>
</comment>
<comment type="subcellular location">
    <subcellularLocation>
        <location evidence="8">Cell membrane</location>
        <topology evidence="8">Peripheral membrane protein</topology>
    </subcellularLocation>
    <subcellularLocation>
        <location evidence="1">Endomembrane system</location>
        <topology evidence="1">Peripheral membrane protein</topology>
    </subcellularLocation>
</comment>
<comment type="caution">
    <text evidence="11">The sequence shown here is derived from an EMBL/GenBank/DDBJ whole genome shotgun (WGS) entry which is preliminary data.</text>
</comment>
<reference evidence="11 12" key="1">
    <citation type="journal article" date="2015" name="Nature">
        <title>rRNA introns, odd ribosomes, and small enigmatic genomes across a large radiation of phyla.</title>
        <authorList>
            <person name="Brown C.T."/>
            <person name="Hug L.A."/>
            <person name="Thomas B.C."/>
            <person name="Sharon I."/>
            <person name="Castelle C.J."/>
            <person name="Singh A."/>
            <person name="Wilkins M.J."/>
            <person name="Williams K.H."/>
            <person name="Banfield J.F."/>
        </authorList>
    </citation>
    <scope>NUCLEOTIDE SEQUENCE [LARGE SCALE GENOMIC DNA]</scope>
</reference>
<dbReference type="InterPro" id="IPR020546">
    <property type="entry name" value="ATP_synth_F1_dsu/esu_N"/>
</dbReference>
<keyword evidence="8" id="KW-1003">Cell membrane</keyword>
<keyword evidence="4 8" id="KW-0406">Ion transport</keyword>
<dbReference type="AlphaFoldDB" id="A0A0G1XNR2"/>
<proteinExistence type="inferred from homology"/>
<evidence type="ECO:0000313" key="12">
    <source>
        <dbReference type="Proteomes" id="UP000034711"/>
    </source>
</evidence>
<dbReference type="InterPro" id="IPR036771">
    <property type="entry name" value="ATPsynth_dsu/esu_N"/>
</dbReference>
<evidence type="ECO:0000256" key="1">
    <source>
        <dbReference type="ARBA" id="ARBA00004184"/>
    </source>
</evidence>
<evidence type="ECO:0000256" key="7">
    <source>
        <dbReference type="ARBA" id="ARBA00023310"/>
    </source>
</evidence>
<sequence length="138" mass="15304">MKVEITTPEAKVWSGESHSVSLPAFEGEITVLDNHIPLVTEIVPGTVTIRVGGVEVLLAVTRGIAETDGKSLKLLVQSADRAEKLEEAAIEEAKLRAEKLVSERKHDEEGFAEATALLERELAKLQVVRRRRERRRIS</sequence>
<keyword evidence="5 8" id="KW-0472">Membrane</keyword>
<evidence type="ECO:0000256" key="5">
    <source>
        <dbReference type="ARBA" id="ARBA00023136"/>
    </source>
</evidence>
<keyword evidence="7 8" id="KW-0066">ATP synthesis</keyword>
<dbReference type="Proteomes" id="UP000034711">
    <property type="component" value="Unassembled WGS sequence"/>
</dbReference>
<evidence type="ECO:0000256" key="4">
    <source>
        <dbReference type="ARBA" id="ARBA00023065"/>
    </source>
</evidence>
<dbReference type="EMBL" id="LCRI01000019">
    <property type="protein sequence ID" value="KKW32566.1"/>
    <property type="molecule type" value="Genomic_DNA"/>
</dbReference>
<keyword evidence="6 8" id="KW-0139">CF(1)</keyword>
<dbReference type="GO" id="GO:0045259">
    <property type="term" value="C:proton-transporting ATP synthase complex"/>
    <property type="evidence" value="ECO:0007669"/>
    <property type="project" value="UniProtKB-KW"/>
</dbReference>
<evidence type="ECO:0000256" key="9">
    <source>
        <dbReference type="RuleBase" id="RU003656"/>
    </source>
</evidence>
<dbReference type="PANTHER" id="PTHR13822">
    <property type="entry name" value="ATP SYNTHASE DELTA/EPSILON CHAIN"/>
    <property type="match status" value="1"/>
</dbReference>
<evidence type="ECO:0000256" key="6">
    <source>
        <dbReference type="ARBA" id="ARBA00023196"/>
    </source>
</evidence>
<comment type="similarity">
    <text evidence="2 8 9">Belongs to the ATPase epsilon chain family.</text>
</comment>
<evidence type="ECO:0000313" key="11">
    <source>
        <dbReference type="EMBL" id="KKW32566.1"/>
    </source>
</evidence>
<dbReference type="Gene3D" id="2.60.15.10">
    <property type="entry name" value="F0F1 ATP synthase delta/epsilon subunit, N-terminal"/>
    <property type="match status" value="1"/>
</dbReference>
<gene>
    <name evidence="8" type="primary">atpC</name>
    <name evidence="11" type="ORF">UY77_C0019G0015</name>
</gene>
<name>A0A0G1XNR2_9BACT</name>
<dbReference type="GO" id="GO:0005886">
    <property type="term" value="C:plasma membrane"/>
    <property type="evidence" value="ECO:0007669"/>
    <property type="project" value="UniProtKB-SubCell"/>
</dbReference>
<dbReference type="GO" id="GO:0005524">
    <property type="term" value="F:ATP binding"/>
    <property type="evidence" value="ECO:0007669"/>
    <property type="project" value="UniProtKB-UniRule"/>
</dbReference>
<evidence type="ECO:0000256" key="8">
    <source>
        <dbReference type="HAMAP-Rule" id="MF_00530"/>
    </source>
</evidence>
<dbReference type="CDD" id="cd12152">
    <property type="entry name" value="F1-ATPase_delta"/>
    <property type="match status" value="1"/>
</dbReference>